<dbReference type="PANTHER" id="PTHR11985">
    <property type="entry name" value="GLYCEROL-3-PHOSPHATE DEHYDROGENASE"/>
    <property type="match status" value="1"/>
</dbReference>
<dbReference type="Gene3D" id="3.30.9.10">
    <property type="entry name" value="D-Amino Acid Oxidase, subunit A, domain 2"/>
    <property type="match status" value="1"/>
</dbReference>
<evidence type="ECO:0000256" key="5">
    <source>
        <dbReference type="ARBA" id="ARBA00022827"/>
    </source>
</evidence>
<keyword evidence="10" id="KW-1185">Reference proteome</keyword>
<keyword evidence="3" id="KW-0285">Flavoprotein</keyword>
<evidence type="ECO:0000259" key="8">
    <source>
        <dbReference type="Pfam" id="PF16901"/>
    </source>
</evidence>
<dbReference type="Proteomes" id="UP000198711">
    <property type="component" value="Unassembled WGS sequence"/>
</dbReference>
<dbReference type="GO" id="GO:0006071">
    <property type="term" value="P:glycerol metabolic process"/>
    <property type="evidence" value="ECO:0007669"/>
    <property type="project" value="UniProtKB-KW"/>
</dbReference>
<dbReference type="Gene3D" id="3.50.50.60">
    <property type="entry name" value="FAD/NAD(P)-binding domain"/>
    <property type="match status" value="1"/>
</dbReference>
<evidence type="ECO:0000256" key="1">
    <source>
        <dbReference type="ARBA" id="ARBA00001974"/>
    </source>
</evidence>
<dbReference type="RefSeq" id="WP_257574783.1">
    <property type="nucleotide sequence ID" value="NZ_FNNO01000005.1"/>
</dbReference>
<comment type="similarity">
    <text evidence="2">Belongs to the FAD-dependent glycerol-3-phosphate dehydrogenase family.</text>
</comment>
<dbReference type="InterPro" id="IPR000447">
    <property type="entry name" value="G3P_DH_FAD-dep"/>
</dbReference>
<evidence type="ECO:0000256" key="3">
    <source>
        <dbReference type="ARBA" id="ARBA00022630"/>
    </source>
</evidence>
<reference evidence="9 10" key="1">
    <citation type="submission" date="2016-10" db="EMBL/GenBank/DDBJ databases">
        <authorList>
            <person name="Varghese N."/>
            <person name="Submissions S."/>
        </authorList>
    </citation>
    <scope>NUCLEOTIDE SEQUENCE [LARGE SCALE GENOMIC DNA]</scope>
    <source>
        <strain evidence="9 10">DSM 25353</strain>
    </source>
</reference>
<dbReference type="PANTHER" id="PTHR11985:SF35">
    <property type="entry name" value="ANAEROBIC GLYCEROL-3-PHOSPHATE DEHYDROGENASE SUBUNIT A"/>
    <property type="match status" value="1"/>
</dbReference>
<dbReference type="Pfam" id="PF01266">
    <property type="entry name" value="DAO"/>
    <property type="match status" value="1"/>
</dbReference>
<keyword evidence="5" id="KW-0274">FAD</keyword>
<dbReference type="Gene3D" id="1.10.8.870">
    <property type="entry name" value="Alpha-glycerophosphate oxidase, cap domain"/>
    <property type="match status" value="1"/>
</dbReference>
<evidence type="ECO:0000256" key="2">
    <source>
        <dbReference type="ARBA" id="ARBA00007330"/>
    </source>
</evidence>
<dbReference type="Pfam" id="PF16901">
    <property type="entry name" value="DAO_C"/>
    <property type="match status" value="1"/>
</dbReference>
<keyword evidence="6" id="KW-0560">Oxidoreductase</keyword>
<dbReference type="EMBL" id="FNNO01000005">
    <property type="protein sequence ID" value="SDW71535.1"/>
    <property type="molecule type" value="Genomic_DNA"/>
</dbReference>
<evidence type="ECO:0000256" key="6">
    <source>
        <dbReference type="ARBA" id="ARBA00023002"/>
    </source>
</evidence>
<evidence type="ECO:0000313" key="10">
    <source>
        <dbReference type="Proteomes" id="UP000198711"/>
    </source>
</evidence>
<dbReference type="InterPro" id="IPR036188">
    <property type="entry name" value="FAD/NAD-bd_sf"/>
</dbReference>
<comment type="caution">
    <text evidence="9">The sequence shown here is derived from an EMBL/GenBank/DDBJ whole genome shotgun (WGS) entry which is preliminary data.</text>
</comment>
<sequence>MEDKPMPVTTTMSERIEKRAQAIAALSNTTEWDIVVIGGGATGLGAALDAAARGYRVLLLEQADFAKSTSSKSTKLVHGGVRYLAQGNVGLVREASIERGLLCRNAPHLVKNLGFVIPLYDFWDSIKYTIGLKLYDWISGRLSLGRSVHISRKETLEQLPNIKTEGLLGGVRYHDGQFDDARLAINLVQTLFEKGGFAINYMKVTGLIKEGLHVRGVTACDEETGMHYSLKAKAVINATGVFADDILQMDDPTAAKSICASQGVHVVLDKTFHPSTSALMIPETADGRVLFVVPWHNKLIVGTTDTPVDAASLEPVALEAEIGFILDTAGSYLIRKPARADVLSVFAGLRPLAIPANGAQKTKEISRSHKIMVSASKLFTILGGKWTTYRRMGEDLVNRIEKELGWMPKQSVTKTLLIHGYTTGINWDDPLYFYGADAVALQQKMNDAGKWISEKLHIHEAQVAWAVQEEMARTVEDVLSRRTRALLLDAGESMRMARPVAELMAKQMQKDAQWVEDQVATFSQLAASYKLRD</sequence>
<dbReference type="GO" id="GO:0046168">
    <property type="term" value="P:glycerol-3-phosphate catabolic process"/>
    <property type="evidence" value="ECO:0007669"/>
    <property type="project" value="TreeGrafter"/>
</dbReference>
<name>A0A8X8IFE7_9BACT</name>
<comment type="cofactor">
    <cofactor evidence="1">
        <name>FAD</name>
        <dbReference type="ChEBI" id="CHEBI:57692"/>
    </cofactor>
</comment>
<dbReference type="SUPFAM" id="SSF51905">
    <property type="entry name" value="FAD/NAD(P)-binding domain"/>
    <property type="match status" value="1"/>
</dbReference>
<accession>A0A8X8IFE7</accession>
<dbReference type="GO" id="GO:0004368">
    <property type="term" value="F:glycerol-3-phosphate dehydrogenase (quinone) activity"/>
    <property type="evidence" value="ECO:0007669"/>
    <property type="project" value="InterPro"/>
</dbReference>
<evidence type="ECO:0000256" key="4">
    <source>
        <dbReference type="ARBA" id="ARBA00022798"/>
    </source>
</evidence>
<protein>
    <submittedName>
        <fullName evidence="9">Glycerol-3-phosphate dehydrogenase</fullName>
    </submittedName>
</protein>
<organism evidence="9 10">
    <name type="scientific">Hydrobacter penzbergensis</name>
    <dbReference type="NCBI Taxonomy" id="1235997"/>
    <lineage>
        <taxon>Bacteria</taxon>
        <taxon>Pseudomonadati</taxon>
        <taxon>Bacteroidota</taxon>
        <taxon>Chitinophagia</taxon>
        <taxon>Chitinophagales</taxon>
        <taxon>Chitinophagaceae</taxon>
        <taxon>Hydrobacter</taxon>
    </lineage>
</organism>
<feature type="domain" description="FAD dependent oxidoreductase" evidence="7">
    <location>
        <begin position="33"/>
        <end position="355"/>
    </location>
</feature>
<dbReference type="AlphaFoldDB" id="A0A8X8IFE7"/>
<dbReference type="InterPro" id="IPR038299">
    <property type="entry name" value="DAO_C_sf"/>
</dbReference>
<dbReference type="InterPro" id="IPR006076">
    <property type="entry name" value="FAD-dep_OxRdtase"/>
</dbReference>
<dbReference type="InterPro" id="IPR031656">
    <property type="entry name" value="DAO_C"/>
</dbReference>
<gene>
    <name evidence="9" type="ORF">SAMN05444410_10578</name>
</gene>
<proteinExistence type="inferred from homology"/>
<feature type="domain" description="Alpha-glycerophosphate oxidase C-terminal" evidence="8">
    <location>
        <begin position="433"/>
        <end position="513"/>
    </location>
</feature>
<evidence type="ECO:0000313" key="9">
    <source>
        <dbReference type="EMBL" id="SDW71535.1"/>
    </source>
</evidence>
<dbReference type="PRINTS" id="PR01001">
    <property type="entry name" value="FADG3PDH"/>
</dbReference>
<keyword evidence="4" id="KW-0319">Glycerol metabolism</keyword>
<evidence type="ECO:0000259" key="7">
    <source>
        <dbReference type="Pfam" id="PF01266"/>
    </source>
</evidence>